<organism evidence="1 2">
    <name type="scientific">Ogataea philodendri</name>
    <dbReference type="NCBI Taxonomy" id="1378263"/>
    <lineage>
        <taxon>Eukaryota</taxon>
        <taxon>Fungi</taxon>
        <taxon>Dikarya</taxon>
        <taxon>Ascomycota</taxon>
        <taxon>Saccharomycotina</taxon>
        <taxon>Pichiomycetes</taxon>
        <taxon>Pichiales</taxon>
        <taxon>Pichiaceae</taxon>
        <taxon>Ogataea</taxon>
    </lineage>
</organism>
<evidence type="ECO:0000313" key="2">
    <source>
        <dbReference type="Proteomes" id="UP000769157"/>
    </source>
</evidence>
<name>A0A9P8T2C2_9ASCO</name>
<proteinExistence type="predicted"/>
<gene>
    <name evidence="1" type="ORF">OGAPHI_005094</name>
</gene>
<dbReference type="AntiFam" id="ANF00149">
    <property type="entry name" value="Shadow ORF (opposite cshA)"/>
</dbReference>
<dbReference type="EMBL" id="JAEUBE010000366">
    <property type="protein sequence ID" value="KAH3663693.1"/>
    <property type="molecule type" value="Genomic_DNA"/>
</dbReference>
<dbReference type="RefSeq" id="XP_046060029.1">
    <property type="nucleotide sequence ID" value="XM_046206243.1"/>
</dbReference>
<comment type="caution">
    <text evidence="1">The sequence shown here is derived from an EMBL/GenBank/DDBJ whole genome shotgun (WGS) entry which is preliminary data.</text>
</comment>
<keyword evidence="2" id="KW-1185">Reference proteome</keyword>
<evidence type="ECO:0000313" key="1">
    <source>
        <dbReference type="EMBL" id="KAH3663693.1"/>
    </source>
</evidence>
<dbReference type="Proteomes" id="UP000769157">
    <property type="component" value="Unassembled WGS sequence"/>
</dbReference>
<dbReference type="OrthoDB" id="5145586at2759"/>
<sequence length="282" mass="29981">MRQDRPNLSKSTVSKRHGIAAARRVTSVTASVTASATASSVTTTASAVTTTSVTVSVTSVALLIKSLQLRRNVLLGLSQNHDQIVGLAGVTLGEESDGSTFLSSTAGSSNTVNSLSIRTDLVDNLTDLGLESHIQHSVGLVQNQVGHSSEVGATRVQHVQKTARRGNTDFCSSGKISHLLALRNSSVDTGVSDSGRTSELGALFLDLNRQFSGWSQDQTNRTIARLQKGLGIDVHNSRQTVRQSLTGTCRSNTHHVASRKGHWPSLTLDGSRVRKSLSLHLL</sequence>
<accession>A0A9P8T2C2</accession>
<reference evidence="1" key="2">
    <citation type="submission" date="2021-01" db="EMBL/GenBank/DDBJ databases">
        <authorList>
            <person name="Schikora-Tamarit M.A."/>
        </authorList>
    </citation>
    <scope>NUCLEOTIDE SEQUENCE</scope>
    <source>
        <strain evidence="1">CBS6075</strain>
    </source>
</reference>
<dbReference type="AlphaFoldDB" id="A0A9P8T2C2"/>
<reference evidence="1" key="1">
    <citation type="journal article" date="2021" name="Open Biol.">
        <title>Shared evolutionary footprints suggest mitochondrial oxidative damage underlies multiple complex I losses in fungi.</title>
        <authorList>
            <person name="Schikora-Tamarit M.A."/>
            <person name="Marcet-Houben M."/>
            <person name="Nosek J."/>
            <person name="Gabaldon T."/>
        </authorList>
    </citation>
    <scope>NUCLEOTIDE SEQUENCE</scope>
    <source>
        <strain evidence="1">CBS6075</strain>
    </source>
</reference>
<dbReference type="GeneID" id="70237058"/>
<protein>
    <submittedName>
        <fullName evidence="1">Uncharacterized protein</fullName>
    </submittedName>
</protein>